<gene>
    <name evidence="1" type="ORF">DPMN_178366</name>
</gene>
<reference evidence="1" key="1">
    <citation type="journal article" date="2019" name="bioRxiv">
        <title>The Genome of the Zebra Mussel, Dreissena polymorpha: A Resource for Invasive Species Research.</title>
        <authorList>
            <person name="McCartney M.A."/>
            <person name="Auch B."/>
            <person name="Kono T."/>
            <person name="Mallez S."/>
            <person name="Zhang Y."/>
            <person name="Obille A."/>
            <person name="Becker A."/>
            <person name="Abrahante J.E."/>
            <person name="Garbe J."/>
            <person name="Badalamenti J.P."/>
            <person name="Herman A."/>
            <person name="Mangelson H."/>
            <person name="Liachko I."/>
            <person name="Sullivan S."/>
            <person name="Sone E.D."/>
            <person name="Koren S."/>
            <person name="Silverstein K.A.T."/>
            <person name="Beckman K.B."/>
            <person name="Gohl D.M."/>
        </authorList>
    </citation>
    <scope>NUCLEOTIDE SEQUENCE</scope>
    <source>
        <strain evidence="1">Duluth1</strain>
        <tissue evidence="1">Whole animal</tissue>
    </source>
</reference>
<organism evidence="1 2">
    <name type="scientific">Dreissena polymorpha</name>
    <name type="common">Zebra mussel</name>
    <name type="synonym">Mytilus polymorpha</name>
    <dbReference type="NCBI Taxonomy" id="45954"/>
    <lineage>
        <taxon>Eukaryota</taxon>
        <taxon>Metazoa</taxon>
        <taxon>Spiralia</taxon>
        <taxon>Lophotrochozoa</taxon>
        <taxon>Mollusca</taxon>
        <taxon>Bivalvia</taxon>
        <taxon>Autobranchia</taxon>
        <taxon>Heteroconchia</taxon>
        <taxon>Euheterodonta</taxon>
        <taxon>Imparidentia</taxon>
        <taxon>Neoheterodontei</taxon>
        <taxon>Myida</taxon>
        <taxon>Dreissenoidea</taxon>
        <taxon>Dreissenidae</taxon>
        <taxon>Dreissena</taxon>
    </lineage>
</organism>
<evidence type="ECO:0000313" key="1">
    <source>
        <dbReference type="EMBL" id="KAH3776932.1"/>
    </source>
</evidence>
<protein>
    <submittedName>
        <fullName evidence="1">Uncharacterized protein</fullName>
    </submittedName>
</protein>
<dbReference type="AlphaFoldDB" id="A0A9D4ILC6"/>
<dbReference type="Proteomes" id="UP000828390">
    <property type="component" value="Unassembled WGS sequence"/>
</dbReference>
<sequence length="60" mass="7101">MSEGAARNNWRRDLNADAKQLSEAWGSWRDSLRYVTNKRRSDYTIHIGYGFSNLYTLEKM</sequence>
<name>A0A9D4ILC6_DREPO</name>
<reference evidence="1" key="2">
    <citation type="submission" date="2020-11" db="EMBL/GenBank/DDBJ databases">
        <authorList>
            <person name="McCartney M.A."/>
            <person name="Auch B."/>
            <person name="Kono T."/>
            <person name="Mallez S."/>
            <person name="Becker A."/>
            <person name="Gohl D.M."/>
            <person name="Silverstein K.A.T."/>
            <person name="Koren S."/>
            <person name="Bechman K.B."/>
            <person name="Herman A."/>
            <person name="Abrahante J.E."/>
            <person name="Garbe J."/>
        </authorList>
    </citation>
    <scope>NUCLEOTIDE SEQUENCE</scope>
    <source>
        <strain evidence="1">Duluth1</strain>
        <tissue evidence="1">Whole animal</tissue>
    </source>
</reference>
<keyword evidence="2" id="KW-1185">Reference proteome</keyword>
<comment type="caution">
    <text evidence="1">The sequence shown here is derived from an EMBL/GenBank/DDBJ whole genome shotgun (WGS) entry which is preliminary data.</text>
</comment>
<evidence type="ECO:0000313" key="2">
    <source>
        <dbReference type="Proteomes" id="UP000828390"/>
    </source>
</evidence>
<dbReference type="EMBL" id="JAIWYP010000009">
    <property type="protein sequence ID" value="KAH3776932.1"/>
    <property type="molecule type" value="Genomic_DNA"/>
</dbReference>
<proteinExistence type="predicted"/>
<accession>A0A9D4ILC6</accession>